<sequence length="90" mass="9640">MMLRTLAALSLALASLNTSAADDLGMRISGDDSANFGLTISNWIEGQDAGTLAPGLIREDAVALDEWQLRMQIRMERAVSPPGAPINQTR</sequence>
<gene>
    <name evidence="2" type="ORF">ATO7_00650</name>
</gene>
<evidence type="ECO:0000256" key="1">
    <source>
        <dbReference type="SAM" id="SignalP"/>
    </source>
</evidence>
<name>A0A1Y1SGL8_9GAMM</name>
<proteinExistence type="predicted"/>
<dbReference type="STRING" id="1317117.ATO7_00650"/>
<evidence type="ECO:0000313" key="3">
    <source>
        <dbReference type="Proteomes" id="UP000192342"/>
    </source>
</evidence>
<feature type="signal peptide" evidence="1">
    <location>
        <begin position="1"/>
        <end position="20"/>
    </location>
</feature>
<dbReference type="EMBL" id="AQQV01000001">
    <property type="protein sequence ID" value="ORE88339.1"/>
    <property type="molecule type" value="Genomic_DNA"/>
</dbReference>
<comment type="caution">
    <text evidence="2">The sequence shown here is derived from an EMBL/GenBank/DDBJ whole genome shotgun (WGS) entry which is preliminary data.</text>
</comment>
<keyword evidence="3" id="KW-1185">Reference proteome</keyword>
<keyword evidence="1" id="KW-0732">Signal</keyword>
<organism evidence="2 3">
    <name type="scientific">Oceanococcus atlanticus</name>
    <dbReference type="NCBI Taxonomy" id="1317117"/>
    <lineage>
        <taxon>Bacteria</taxon>
        <taxon>Pseudomonadati</taxon>
        <taxon>Pseudomonadota</taxon>
        <taxon>Gammaproteobacteria</taxon>
        <taxon>Chromatiales</taxon>
        <taxon>Oceanococcaceae</taxon>
        <taxon>Oceanococcus</taxon>
    </lineage>
</organism>
<dbReference type="AlphaFoldDB" id="A0A1Y1SGL8"/>
<feature type="chain" id="PRO_5013276850" evidence="1">
    <location>
        <begin position="21"/>
        <end position="90"/>
    </location>
</feature>
<evidence type="ECO:0000313" key="2">
    <source>
        <dbReference type="EMBL" id="ORE88339.1"/>
    </source>
</evidence>
<dbReference type="Proteomes" id="UP000192342">
    <property type="component" value="Unassembled WGS sequence"/>
</dbReference>
<accession>A0A1Y1SGL8</accession>
<reference evidence="2 3" key="1">
    <citation type="submission" date="2013-04" db="EMBL/GenBank/DDBJ databases">
        <title>Oceanococcus atlanticus 22II-S10r2 Genome Sequencing.</title>
        <authorList>
            <person name="Lai Q."/>
            <person name="Li G."/>
            <person name="Shao Z."/>
        </authorList>
    </citation>
    <scope>NUCLEOTIDE SEQUENCE [LARGE SCALE GENOMIC DNA]</scope>
    <source>
        <strain evidence="2 3">22II-S10r2</strain>
    </source>
</reference>
<protein>
    <submittedName>
        <fullName evidence="2">Uncharacterized protein</fullName>
    </submittedName>
</protein>
<dbReference type="RefSeq" id="WP_083558991.1">
    <property type="nucleotide sequence ID" value="NZ_AQQV01000001.1"/>
</dbReference>